<dbReference type="Proteomes" id="UP000321721">
    <property type="component" value="Unassembled WGS sequence"/>
</dbReference>
<gene>
    <name evidence="1" type="ORF">FRY74_06340</name>
</gene>
<sequence>MKKPLKVEIIDTQYEFLLYKQPNPIKIYDKKKLNKYTVILDGGEVEFKDGFLILTPLVKDSVFLRLIDKSGDNDKNVQIDKFKVIDKYLPFIGNTPIKKLEVDGVNEALLSKVFNVKTKYGSIIKPYKVKSFMLSYTKDGKYIEHIVKGDVIPKKLRDVILKDGKNTYFFDKFTIELSPDAEVKVNIFGMIRADKMYHGIKD</sequence>
<dbReference type="RefSeq" id="WP_147099724.1">
    <property type="nucleotide sequence ID" value="NZ_VOOS01000002.1"/>
</dbReference>
<dbReference type="AlphaFoldDB" id="A0A5C6RUZ5"/>
<name>A0A5C6RUZ5_9FLAO</name>
<accession>A0A5C6RUZ5</accession>
<evidence type="ECO:0000313" key="2">
    <source>
        <dbReference type="Proteomes" id="UP000321721"/>
    </source>
</evidence>
<comment type="caution">
    <text evidence="1">The sequence shown here is derived from an EMBL/GenBank/DDBJ whole genome shotgun (WGS) entry which is preliminary data.</text>
</comment>
<evidence type="ECO:0000313" key="1">
    <source>
        <dbReference type="EMBL" id="TXB66188.1"/>
    </source>
</evidence>
<proteinExistence type="predicted"/>
<protein>
    <submittedName>
        <fullName evidence="1">Uncharacterized protein</fullName>
    </submittedName>
</protein>
<organism evidence="1 2">
    <name type="scientific">Vicingus serpentipes</name>
    <dbReference type="NCBI Taxonomy" id="1926625"/>
    <lineage>
        <taxon>Bacteria</taxon>
        <taxon>Pseudomonadati</taxon>
        <taxon>Bacteroidota</taxon>
        <taxon>Flavobacteriia</taxon>
        <taxon>Flavobacteriales</taxon>
        <taxon>Vicingaceae</taxon>
        <taxon>Vicingus</taxon>
    </lineage>
</organism>
<dbReference type="OrthoDB" id="653086at2"/>
<keyword evidence="2" id="KW-1185">Reference proteome</keyword>
<reference evidence="1 2" key="1">
    <citation type="submission" date="2019-08" db="EMBL/GenBank/DDBJ databases">
        <title>Genome of Vicingus serpentipes NCIMB 15042.</title>
        <authorList>
            <person name="Bowman J.P."/>
        </authorList>
    </citation>
    <scope>NUCLEOTIDE SEQUENCE [LARGE SCALE GENOMIC DNA]</scope>
    <source>
        <strain evidence="1 2">NCIMB 15042</strain>
    </source>
</reference>
<dbReference type="EMBL" id="VOOS01000002">
    <property type="protein sequence ID" value="TXB66188.1"/>
    <property type="molecule type" value="Genomic_DNA"/>
</dbReference>